<name>A0AC61L431_9EURY</name>
<proteinExistence type="predicted"/>
<organism evidence="1 2">
    <name type="scientific">Candidatus Methanogaster sp</name>
    <dbReference type="NCBI Taxonomy" id="3386292"/>
    <lineage>
        <taxon>Archaea</taxon>
        <taxon>Methanobacteriati</taxon>
        <taxon>Methanobacteriota</taxon>
        <taxon>Stenosarchaea group</taxon>
        <taxon>Methanomicrobia</taxon>
        <taxon>Methanosarcinales</taxon>
        <taxon>ANME-2 cluster</taxon>
        <taxon>Candidatus Methanogasteraceae</taxon>
        <taxon>Candidatus Methanogaster</taxon>
    </lineage>
</organism>
<evidence type="ECO:0000313" key="1">
    <source>
        <dbReference type="EMBL" id="PXF61148.1"/>
    </source>
</evidence>
<sequence>MYAAGSGFTPGTNADIYVVPDQDWSDGDPIPSDITGAVETVPVVNGDVGPVLVWHAPLAPGHYDIVIDANQNGVYDASTDGLDSGSPGFVVIDMPSVPVPALTPIGIITLISLLCVAGVGMIRRRFD</sequence>
<reference evidence="1" key="1">
    <citation type="submission" date="2018-01" db="EMBL/GenBank/DDBJ databases">
        <authorList>
            <person name="Krukenberg V."/>
        </authorList>
    </citation>
    <scope>NUCLEOTIDE SEQUENCE</scope>
    <source>
        <strain evidence="1">E20ANME2</strain>
    </source>
</reference>
<comment type="caution">
    <text evidence="1">The sequence shown here is derived from an EMBL/GenBank/DDBJ whole genome shotgun (WGS) entry which is preliminary data.</text>
</comment>
<protein>
    <submittedName>
        <fullName evidence="1">Uncharacterized protein</fullName>
    </submittedName>
</protein>
<dbReference type="Proteomes" id="UP000248329">
    <property type="component" value="Unassembled WGS sequence"/>
</dbReference>
<accession>A0AC61L431</accession>
<gene>
    <name evidence="1" type="ORF">C4B59_06215</name>
</gene>
<dbReference type="EMBL" id="PQXF01000008">
    <property type="protein sequence ID" value="PXF61148.1"/>
    <property type="molecule type" value="Genomic_DNA"/>
</dbReference>
<evidence type="ECO:0000313" key="2">
    <source>
        <dbReference type="Proteomes" id="UP000248329"/>
    </source>
</evidence>